<dbReference type="STRING" id="76731.RD2015_2863"/>
<dbReference type="GO" id="GO:0046872">
    <property type="term" value="F:metal ion binding"/>
    <property type="evidence" value="ECO:0007669"/>
    <property type="project" value="UniProtKB-KW"/>
</dbReference>
<dbReference type="Pfam" id="PF24827">
    <property type="entry name" value="AstE_AspA_cat"/>
    <property type="match status" value="1"/>
</dbReference>
<sequence length="331" mass="36049">MSQTAPPTHLRIHQFAGLKPGPRLLVTAAVHGNEVAGVGAIQRVLQLLDEGSLTLLQGTLTMIPIVNPLAHRLQRREGDRNLNRNLRPTPIPQDFEDRIANQLCPWLAASDVLLDLHSFNNPGPAFAMLGPRNNNGDLEPFRHQSAESALALAVGTTRIVEGWLSTYALGLKRRADKASDGSRRMALQQDPHYGVGTTEYMRSQGGYGITLECGQHEDPQGPEAAFKAIVRTLVLLGMVAPGSAGVEAADPQRPVELLQLYEVIDREHADDQFERAWASFDPVSEGQRIGTRADGTPVLAPSGGRIVFPNSRAEPGNEWFYLAKPSDRALT</sequence>
<keyword evidence="7" id="KW-1185">Reference proteome</keyword>
<comment type="cofactor">
    <cofactor evidence="1">
        <name>Zn(2+)</name>
        <dbReference type="ChEBI" id="CHEBI:29105"/>
    </cofactor>
</comment>
<evidence type="ECO:0000256" key="4">
    <source>
        <dbReference type="ARBA" id="ARBA00022833"/>
    </source>
</evidence>
<organism evidence="6 7">
    <name type="scientific">Roseateles depolymerans</name>
    <dbReference type="NCBI Taxonomy" id="76731"/>
    <lineage>
        <taxon>Bacteria</taxon>
        <taxon>Pseudomonadati</taxon>
        <taxon>Pseudomonadota</taxon>
        <taxon>Betaproteobacteria</taxon>
        <taxon>Burkholderiales</taxon>
        <taxon>Sphaerotilaceae</taxon>
        <taxon>Roseateles</taxon>
    </lineage>
</organism>
<dbReference type="OrthoDB" id="9774976at2"/>
<evidence type="ECO:0000256" key="3">
    <source>
        <dbReference type="ARBA" id="ARBA00022801"/>
    </source>
</evidence>
<dbReference type="PANTHER" id="PTHR37326">
    <property type="entry name" value="BLL3975 PROTEIN"/>
    <property type="match status" value="1"/>
</dbReference>
<dbReference type="PATRIC" id="fig|76731.3.peg.2929"/>
<keyword evidence="3" id="KW-0378">Hydrolase</keyword>
<reference evidence="6 7" key="1">
    <citation type="submission" date="2015-12" db="EMBL/GenBank/DDBJ databases">
        <title>Complete genome of Roseateles depolymerans KCTC 42856.</title>
        <authorList>
            <person name="Kim K.M."/>
        </authorList>
    </citation>
    <scope>NUCLEOTIDE SEQUENCE [LARGE SCALE GENOMIC DNA]</scope>
    <source>
        <strain evidence="6 7">KCTC 42856</strain>
    </source>
</reference>
<gene>
    <name evidence="6" type="ORF">RD2015_2863</name>
</gene>
<dbReference type="PANTHER" id="PTHR37326:SF1">
    <property type="entry name" value="BLL3975 PROTEIN"/>
    <property type="match status" value="1"/>
</dbReference>
<name>A0A0U3LGV9_9BURK</name>
<dbReference type="AlphaFoldDB" id="A0A0U3LGV9"/>
<dbReference type="InterPro" id="IPR053138">
    <property type="entry name" value="N-alpha-Ac-DABA_deacetylase"/>
</dbReference>
<keyword evidence="2" id="KW-0479">Metal-binding</keyword>
<dbReference type="KEGG" id="rdp:RD2015_2863"/>
<dbReference type="EMBL" id="CP013729">
    <property type="protein sequence ID" value="ALV07327.1"/>
    <property type="molecule type" value="Genomic_DNA"/>
</dbReference>
<protein>
    <submittedName>
        <fullName evidence="6">Succinylglutamate desuccinylase</fullName>
    </submittedName>
</protein>
<evidence type="ECO:0000259" key="5">
    <source>
        <dbReference type="Pfam" id="PF24827"/>
    </source>
</evidence>
<dbReference type="InterPro" id="IPR055438">
    <property type="entry name" value="AstE_AspA_cat"/>
</dbReference>
<dbReference type="SUPFAM" id="SSF53187">
    <property type="entry name" value="Zn-dependent exopeptidases"/>
    <property type="match status" value="1"/>
</dbReference>
<keyword evidence="4" id="KW-0862">Zinc</keyword>
<evidence type="ECO:0000313" key="6">
    <source>
        <dbReference type="EMBL" id="ALV07327.1"/>
    </source>
</evidence>
<evidence type="ECO:0000256" key="2">
    <source>
        <dbReference type="ARBA" id="ARBA00022723"/>
    </source>
</evidence>
<accession>A0A0U3LGV9</accession>
<dbReference type="RefSeq" id="WP_058935456.1">
    <property type="nucleotide sequence ID" value="NZ_CP013729.1"/>
</dbReference>
<dbReference type="GO" id="GO:0016788">
    <property type="term" value="F:hydrolase activity, acting on ester bonds"/>
    <property type="evidence" value="ECO:0007669"/>
    <property type="project" value="InterPro"/>
</dbReference>
<proteinExistence type="predicted"/>
<dbReference type="Proteomes" id="UP000060699">
    <property type="component" value="Chromosome"/>
</dbReference>
<evidence type="ECO:0000313" key="7">
    <source>
        <dbReference type="Proteomes" id="UP000060699"/>
    </source>
</evidence>
<dbReference type="Gene3D" id="3.40.630.10">
    <property type="entry name" value="Zn peptidases"/>
    <property type="match status" value="1"/>
</dbReference>
<evidence type="ECO:0000256" key="1">
    <source>
        <dbReference type="ARBA" id="ARBA00001947"/>
    </source>
</evidence>
<feature type="domain" description="Succinylglutamate desuccinylase/Aspartoacylase catalytic" evidence="5">
    <location>
        <begin position="20"/>
        <end position="118"/>
    </location>
</feature>